<reference evidence="1" key="1">
    <citation type="submission" date="2018-02" db="EMBL/GenBank/DDBJ databases">
        <authorList>
            <person name="Cohen D.B."/>
            <person name="Kent A.D."/>
        </authorList>
    </citation>
    <scope>NUCLEOTIDE SEQUENCE</scope>
</reference>
<dbReference type="EMBL" id="OIVN01001380">
    <property type="protein sequence ID" value="SPC93317.1"/>
    <property type="molecule type" value="Genomic_DNA"/>
</dbReference>
<sequence>MFLQSEQSTLLRKLSPRGLPAYQFAEYETPRGLLLVSLQGKLSPRGLPAYQFAEYETPRGLPACQSTGYENPS</sequence>
<gene>
    <name evidence="1" type="ORF">FSB_LOCUS21199</name>
</gene>
<organism evidence="1">
    <name type="scientific">Fagus sylvatica</name>
    <name type="common">Beechnut</name>
    <dbReference type="NCBI Taxonomy" id="28930"/>
    <lineage>
        <taxon>Eukaryota</taxon>
        <taxon>Viridiplantae</taxon>
        <taxon>Streptophyta</taxon>
        <taxon>Embryophyta</taxon>
        <taxon>Tracheophyta</taxon>
        <taxon>Spermatophyta</taxon>
        <taxon>Magnoliopsida</taxon>
        <taxon>eudicotyledons</taxon>
        <taxon>Gunneridae</taxon>
        <taxon>Pentapetalae</taxon>
        <taxon>rosids</taxon>
        <taxon>fabids</taxon>
        <taxon>Fagales</taxon>
        <taxon>Fagaceae</taxon>
        <taxon>Fagus</taxon>
    </lineage>
</organism>
<accession>A0A2N9FRH4</accession>
<dbReference type="AlphaFoldDB" id="A0A2N9FRH4"/>
<name>A0A2N9FRH4_FAGSY</name>
<evidence type="ECO:0000313" key="1">
    <source>
        <dbReference type="EMBL" id="SPC93317.1"/>
    </source>
</evidence>
<protein>
    <submittedName>
        <fullName evidence="1">Uncharacterized protein</fullName>
    </submittedName>
</protein>
<proteinExistence type="predicted"/>